<dbReference type="EMBL" id="JACJJC010000014">
    <property type="protein sequence ID" value="MBM6704626.1"/>
    <property type="molecule type" value="Genomic_DNA"/>
</dbReference>
<dbReference type="RefSeq" id="WP_205103719.1">
    <property type="nucleotide sequence ID" value="NZ_JACJJC010000014.1"/>
</dbReference>
<evidence type="ECO:0000313" key="1">
    <source>
        <dbReference type="EMBL" id="MBM6704626.1"/>
    </source>
</evidence>
<evidence type="ECO:0008006" key="3">
    <source>
        <dbReference type="Google" id="ProtNLM"/>
    </source>
</evidence>
<protein>
    <recommendedName>
        <fullName evidence="3">DUF697 domain-containing protein</fullName>
    </recommendedName>
</protein>
<evidence type="ECO:0000313" key="2">
    <source>
        <dbReference type="Proteomes" id="UP000715095"/>
    </source>
</evidence>
<name>A0ABS2DTE5_9BURK</name>
<comment type="caution">
    <text evidence="1">The sequence shown here is derived from an EMBL/GenBank/DDBJ whole genome shotgun (WGS) entry which is preliminary data.</text>
</comment>
<sequence>MHPDAAQALFEEALTETAAQMRRLVRKRAAFAAGAALVPIPGLDFCTDVAGLSELLDEINRAFHLTPEDLDALALAERRRALEAIRLAGAVFAGQTPTAAFVIAILKRFAVHWFGAKATKWIPVIGQGAAAASSGALFVMLGDAHIRACLEVRRRIRATALLPAS</sequence>
<gene>
    <name evidence="1" type="ORF">H6A60_09040</name>
</gene>
<reference evidence="1 2" key="1">
    <citation type="journal article" date="2021" name="Sci. Rep.">
        <title>The distribution of antibiotic resistance genes in chicken gut microbiota commensals.</title>
        <authorList>
            <person name="Juricova H."/>
            <person name="Matiasovicova J."/>
            <person name="Kubasova T."/>
            <person name="Cejkova D."/>
            <person name="Rychlik I."/>
        </authorList>
    </citation>
    <scope>NUCLEOTIDE SEQUENCE [LARGE SCALE GENOMIC DNA]</scope>
    <source>
        <strain evidence="1 2">An829</strain>
    </source>
</reference>
<proteinExistence type="predicted"/>
<organism evidence="1 2">
    <name type="scientific">Sutterella massiliensis</name>
    <dbReference type="NCBI Taxonomy" id="1816689"/>
    <lineage>
        <taxon>Bacteria</taxon>
        <taxon>Pseudomonadati</taxon>
        <taxon>Pseudomonadota</taxon>
        <taxon>Betaproteobacteria</taxon>
        <taxon>Burkholderiales</taxon>
        <taxon>Sutterellaceae</taxon>
        <taxon>Sutterella</taxon>
    </lineage>
</organism>
<dbReference type="Proteomes" id="UP000715095">
    <property type="component" value="Unassembled WGS sequence"/>
</dbReference>
<keyword evidence="2" id="KW-1185">Reference proteome</keyword>
<accession>A0ABS2DTE5</accession>